<sequence length="926" mass="104121">MDQSQNSTVPVHGSDDATMIDALPTPTPNRVPFYRFIPLSEADNAFISGSQHMNATDSAAIGFEVCLSAAHVDGSRQLEQANHSHSEFFPPLFGDFCGSRHPDLSENIDELGQGHFTSHGCPEVTGSSPEIIDPSGGLDFASFPLAMGCPGLNATQTTDGSDIFPGTYVLRSTHETLNSFSRFTGFDHDLALGNFVGGFDDTNRPQYPSSGTQRSQVDLSLPPVTDDLVGLSSLNHEQVTGRLIGHPHCGSALPTATIGSTSNDFTWTDQGRQDACHFPNASTQALGCMSQEFLIDPTQHAATPFNRLSSVTCGSHVQVPETQSGTGFMQQFDGVTAQNNAIDHCNPTLVNFDVYRNNTDPGSQIVQRRNRHTDTEWKEVEDALYRLYITERQTAEEVQFAMSAIHGFEACLSTFQKRLRELKKESRTRAAKAYYKISLATRERSLFEIVSDKKRRILIQEKAKEVNILREGTERRRQLQVERGNKQGSKKRHSKPKAIPDSIGPLLNTVYIHQERLFHYIDIFWKGLFDSGDKGWTVDAFNFKPSTNTSNGFEDCQMVSDKISSILLLAQNQLYHHANFMLENVLIGLRNALRLCNPNFMLHFWMMCQALSSGPWCSKEKGSQWLRWFLRNVKAILSPRFPNHPITMIADSLLEVWSSSPREFKPTLGLGHWKSTATLGGLIGHTHRIVLNMGVGCKNIWPSKFSASENVADILRQPILPNSGIVLEAECKAELSLNYLSAVSKGKFNEMRTIEEATQLLEWSGEICRNKARRSMLEFDSVTRLFVFSTDLVATHHLETWKQPEQKQNNLPNRHSAYKYMDEAIEILRQGDIQCSIRAAVFSKRLFVWIKGHPEKATGRTRESAREIQRNQERKEKARTANIIRQIPKQRISGARRVRWVQGQRKDASRDRRVAERNLLQASLSI</sequence>
<keyword evidence="4" id="KW-1185">Reference proteome</keyword>
<accession>A0ABY6ULQ3</accession>
<dbReference type="Pfam" id="PF14420">
    <property type="entry name" value="Clr5"/>
    <property type="match status" value="1"/>
</dbReference>
<evidence type="ECO:0000313" key="3">
    <source>
        <dbReference type="EMBL" id="VUC30751.1"/>
    </source>
</evidence>
<name>A0ABY6ULQ3_BIOOC</name>
<proteinExistence type="predicted"/>
<evidence type="ECO:0000259" key="2">
    <source>
        <dbReference type="Pfam" id="PF14420"/>
    </source>
</evidence>
<feature type="domain" description="Clr5" evidence="2">
    <location>
        <begin position="374"/>
        <end position="421"/>
    </location>
</feature>
<feature type="region of interest" description="Disordered" evidence="1">
    <location>
        <begin position="478"/>
        <end position="499"/>
    </location>
</feature>
<comment type="caution">
    <text evidence="3">The sequence shown here is derived from an EMBL/GenBank/DDBJ whole genome shotgun (WGS) entry which is preliminary data.</text>
</comment>
<dbReference type="InterPro" id="IPR025676">
    <property type="entry name" value="Clr5_dom"/>
</dbReference>
<evidence type="ECO:0000313" key="4">
    <source>
        <dbReference type="Proteomes" id="UP000766486"/>
    </source>
</evidence>
<protein>
    <recommendedName>
        <fullName evidence="2">Clr5 domain-containing protein</fullName>
    </recommendedName>
</protein>
<evidence type="ECO:0000256" key="1">
    <source>
        <dbReference type="SAM" id="MobiDB-lite"/>
    </source>
</evidence>
<reference evidence="3 4" key="1">
    <citation type="submission" date="2019-06" db="EMBL/GenBank/DDBJ databases">
        <authorList>
            <person name="Broberg M."/>
        </authorList>
    </citation>
    <scope>NUCLEOTIDE SEQUENCE [LARGE SCALE GENOMIC DNA]</scope>
</reference>
<organism evidence="3 4">
    <name type="scientific">Bionectria ochroleuca</name>
    <name type="common">Gliocladium roseum</name>
    <dbReference type="NCBI Taxonomy" id="29856"/>
    <lineage>
        <taxon>Eukaryota</taxon>
        <taxon>Fungi</taxon>
        <taxon>Dikarya</taxon>
        <taxon>Ascomycota</taxon>
        <taxon>Pezizomycotina</taxon>
        <taxon>Sordariomycetes</taxon>
        <taxon>Hypocreomycetidae</taxon>
        <taxon>Hypocreales</taxon>
        <taxon>Bionectriaceae</taxon>
        <taxon>Clonostachys</taxon>
    </lineage>
</organism>
<dbReference type="Proteomes" id="UP000766486">
    <property type="component" value="Unassembled WGS sequence"/>
</dbReference>
<feature type="region of interest" description="Disordered" evidence="1">
    <location>
        <begin position="1"/>
        <end position="24"/>
    </location>
</feature>
<gene>
    <name evidence="3" type="ORF">CLO192961_LOCUS291889</name>
</gene>
<feature type="region of interest" description="Disordered" evidence="1">
    <location>
        <begin position="858"/>
        <end position="877"/>
    </location>
</feature>
<dbReference type="EMBL" id="CABFNS010000823">
    <property type="protein sequence ID" value="VUC30751.1"/>
    <property type="molecule type" value="Genomic_DNA"/>
</dbReference>